<feature type="domain" description="DUF58" evidence="1">
    <location>
        <begin position="46"/>
        <end position="251"/>
    </location>
</feature>
<dbReference type="EMBL" id="CP016786">
    <property type="protein sequence ID" value="ASW43745.1"/>
    <property type="molecule type" value="Genomic_DNA"/>
</dbReference>
<reference evidence="2 3" key="1">
    <citation type="submission" date="2016-08" db="EMBL/GenBank/DDBJ databases">
        <title>Complete Genome Sequence Of The Indigo Reducing Clostridium isatidis DSM15098.</title>
        <authorList>
            <person name="Little G.T."/>
            <person name="Minton N.P."/>
        </authorList>
    </citation>
    <scope>NUCLEOTIDE SEQUENCE [LARGE SCALE GENOMIC DNA]</scope>
    <source>
        <strain evidence="2 3">DSM 15098</strain>
    </source>
</reference>
<proteinExistence type="predicted"/>
<dbReference type="OrthoDB" id="9776116at2"/>
<protein>
    <recommendedName>
        <fullName evidence="1">DUF58 domain-containing protein</fullName>
    </recommendedName>
</protein>
<evidence type="ECO:0000313" key="2">
    <source>
        <dbReference type="EMBL" id="ASW43745.1"/>
    </source>
</evidence>
<dbReference type="InterPro" id="IPR002881">
    <property type="entry name" value="DUF58"/>
</dbReference>
<keyword evidence="3" id="KW-1185">Reference proteome</keyword>
<dbReference type="Proteomes" id="UP000264883">
    <property type="component" value="Chromosome"/>
</dbReference>
<dbReference type="Pfam" id="PF01882">
    <property type="entry name" value="DUF58"/>
    <property type="match status" value="1"/>
</dbReference>
<dbReference type="KEGG" id="cia:BEN51_09695"/>
<dbReference type="InterPro" id="IPR036465">
    <property type="entry name" value="vWFA_dom_sf"/>
</dbReference>
<dbReference type="SUPFAM" id="SSF53300">
    <property type="entry name" value="vWA-like"/>
    <property type="match status" value="1"/>
</dbReference>
<evidence type="ECO:0000259" key="1">
    <source>
        <dbReference type="Pfam" id="PF01882"/>
    </source>
</evidence>
<dbReference type="AlphaFoldDB" id="A0A343JDY7"/>
<sequence length="294" mass="33827">MAERIFNEDFFSKLNKINLSINLKLSSGTQGGRKSKAKGVSVEFSDYREYMHGDDFRRIDWNAYGRFDKFFIKVFMEEREGIFNFFLDTSKSMDYGKENKKNMALKIVAALSYVALNNLDRVNINLLDSGNIQVLKEISGSRAFQRIIKDLENISFDGTTSLTQSIRKRPIKNKGVSIVVSDFLDNLGLKDLEEALKYLAFKKQEIILIQVLALEEIKPELNGEITLIDSETNENIKISLTPNLIKEYEKTLYSYKKSIENLVKKYNGKFISVNSSMEIEEVILGELSKKRVLY</sequence>
<evidence type="ECO:0000313" key="3">
    <source>
        <dbReference type="Proteomes" id="UP000264883"/>
    </source>
</evidence>
<dbReference type="PANTHER" id="PTHR33608:SF7">
    <property type="entry name" value="DUF58 DOMAIN-CONTAINING PROTEIN"/>
    <property type="match status" value="1"/>
</dbReference>
<organism evidence="2 3">
    <name type="scientific">Clostridium isatidis</name>
    <dbReference type="NCBI Taxonomy" id="182773"/>
    <lineage>
        <taxon>Bacteria</taxon>
        <taxon>Bacillati</taxon>
        <taxon>Bacillota</taxon>
        <taxon>Clostridia</taxon>
        <taxon>Eubacteriales</taxon>
        <taxon>Clostridiaceae</taxon>
        <taxon>Clostridium</taxon>
    </lineage>
</organism>
<accession>A0A343JDY7</accession>
<dbReference type="RefSeq" id="WP_119865879.1">
    <property type="nucleotide sequence ID" value="NZ_CP016786.1"/>
</dbReference>
<name>A0A343JDY7_9CLOT</name>
<gene>
    <name evidence="2" type="ORF">BEN51_09695</name>
</gene>
<dbReference type="PANTHER" id="PTHR33608">
    <property type="entry name" value="BLL2464 PROTEIN"/>
    <property type="match status" value="1"/>
</dbReference>